<feature type="signal peptide" evidence="1">
    <location>
        <begin position="1"/>
        <end position="21"/>
    </location>
</feature>
<evidence type="ECO:0000313" key="3">
    <source>
        <dbReference type="Proteomes" id="UP000199665"/>
    </source>
</evidence>
<evidence type="ECO:0000313" key="2">
    <source>
        <dbReference type="EMBL" id="SEB99670.1"/>
    </source>
</evidence>
<evidence type="ECO:0000256" key="1">
    <source>
        <dbReference type="SAM" id="SignalP"/>
    </source>
</evidence>
<proteinExistence type="predicted"/>
<protein>
    <recommendedName>
        <fullName evidence="4">Lipoprotein</fullName>
    </recommendedName>
</protein>
<reference evidence="2 3" key="1">
    <citation type="submission" date="2016-10" db="EMBL/GenBank/DDBJ databases">
        <authorList>
            <person name="Varghese N."/>
            <person name="Submissions S."/>
        </authorList>
    </citation>
    <scope>NUCLEOTIDE SEQUENCE [LARGE SCALE GENOMIC DNA]</scope>
    <source>
        <strain evidence="2 3">DSM 18327</strain>
    </source>
</reference>
<keyword evidence="1" id="KW-0732">Signal</keyword>
<accession>A0ABY0XRP8</accession>
<gene>
    <name evidence="2" type="ORF">SAMN05216205_1191</name>
</gene>
<organism evidence="2 3">
    <name type="scientific">Pseudomonas mohnii</name>
    <dbReference type="NCBI Taxonomy" id="395600"/>
    <lineage>
        <taxon>Bacteria</taxon>
        <taxon>Pseudomonadati</taxon>
        <taxon>Pseudomonadota</taxon>
        <taxon>Gammaproteobacteria</taxon>
        <taxon>Pseudomonadales</taxon>
        <taxon>Pseudomonadaceae</taxon>
        <taxon>Pseudomonas</taxon>
    </lineage>
</organism>
<comment type="caution">
    <text evidence="2">The sequence shown here is derived from an EMBL/GenBank/DDBJ whole genome shotgun (WGS) entry which is preliminary data.</text>
</comment>
<dbReference type="EMBL" id="FNRV01000001">
    <property type="protein sequence ID" value="SEB99670.1"/>
    <property type="molecule type" value="Genomic_DNA"/>
</dbReference>
<keyword evidence="3" id="KW-1185">Reference proteome</keyword>
<evidence type="ECO:0008006" key="4">
    <source>
        <dbReference type="Google" id="ProtNLM"/>
    </source>
</evidence>
<sequence>MKGIVALCLVALLAGCSAVQIAPKPKGQQLIVTPVKGATAQIVAGQQFQQKVIQVKPVGNKWSSAKLDVAVGSPLTKSIQSYVSSAMPDTRIGDRDDGAPASVKIEPVSADIELGTDDAAAHRTGMFIPLASFAMTADTVAMIKVGADVSYCGGEKQRLSVVGRSSKNMNYAAIGFPELEEAMAVAIDDAARQLSEQVSAGAMRCKI</sequence>
<name>A0ABY0XRP8_9PSED</name>
<feature type="chain" id="PRO_5045070055" description="Lipoprotein" evidence="1">
    <location>
        <begin position="22"/>
        <end position="207"/>
    </location>
</feature>
<dbReference type="Proteomes" id="UP000199665">
    <property type="component" value="Unassembled WGS sequence"/>
</dbReference>
<dbReference type="PROSITE" id="PS51257">
    <property type="entry name" value="PROKAR_LIPOPROTEIN"/>
    <property type="match status" value="1"/>
</dbReference>
<dbReference type="RefSeq" id="WP_090463418.1">
    <property type="nucleotide sequence ID" value="NZ_FNRV01000001.1"/>
</dbReference>